<evidence type="ECO:0000256" key="3">
    <source>
        <dbReference type="ARBA" id="ARBA00022475"/>
    </source>
</evidence>
<comment type="caution">
    <text evidence="9">The sequence shown here is derived from an EMBL/GenBank/DDBJ whole genome shotgun (WGS) entry which is preliminary data.</text>
</comment>
<evidence type="ECO:0000256" key="2">
    <source>
        <dbReference type="ARBA" id="ARBA00007362"/>
    </source>
</evidence>
<feature type="transmembrane region" description="Helical" evidence="7">
    <location>
        <begin position="63"/>
        <end position="82"/>
    </location>
</feature>
<feature type="domain" description="EamA" evidence="8">
    <location>
        <begin position="145"/>
        <end position="282"/>
    </location>
</feature>
<accession>A0ABU8G2V7</accession>
<reference evidence="9 10" key="1">
    <citation type="submission" date="2024-01" db="EMBL/GenBank/DDBJ databases">
        <title>Seven novel Bacillus-like species.</title>
        <authorList>
            <person name="Liu G."/>
        </authorList>
    </citation>
    <scope>NUCLEOTIDE SEQUENCE [LARGE SCALE GENOMIC DNA]</scope>
    <source>
        <strain evidence="9 10">FJAT-53711</strain>
    </source>
</reference>
<dbReference type="Pfam" id="PF00892">
    <property type="entry name" value="EamA"/>
    <property type="match status" value="2"/>
</dbReference>
<evidence type="ECO:0000259" key="8">
    <source>
        <dbReference type="Pfam" id="PF00892"/>
    </source>
</evidence>
<dbReference type="Proteomes" id="UP001367922">
    <property type="component" value="Unassembled WGS sequence"/>
</dbReference>
<gene>
    <name evidence="9" type="ORF">WAX78_24910</name>
</gene>
<feature type="transmembrane region" description="Helical" evidence="7">
    <location>
        <begin position="207"/>
        <end position="230"/>
    </location>
</feature>
<dbReference type="InterPro" id="IPR000620">
    <property type="entry name" value="EamA_dom"/>
</dbReference>
<feature type="transmembrane region" description="Helical" evidence="7">
    <location>
        <begin position="88"/>
        <end position="108"/>
    </location>
</feature>
<feature type="transmembrane region" description="Helical" evidence="7">
    <location>
        <begin position="265"/>
        <end position="283"/>
    </location>
</feature>
<keyword evidence="10" id="KW-1185">Reference proteome</keyword>
<name>A0ABU8G2V7_9BACI</name>
<evidence type="ECO:0000256" key="4">
    <source>
        <dbReference type="ARBA" id="ARBA00022692"/>
    </source>
</evidence>
<keyword evidence="6 7" id="KW-0472">Membrane</keyword>
<feature type="transmembrane region" description="Helical" evidence="7">
    <location>
        <begin position="115"/>
        <end position="133"/>
    </location>
</feature>
<protein>
    <submittedName>
        <fullName evidence="9">EamA family transporter</fullName>
    </submittedName>
</protein>
<feature type="transmembrane region" description="Helical" evidence="7">
    <location>
        <begin position="237"/>
        <end position="259"/>
    </location>
</feature>
<organism evidence="9 10">
    <name type="scientific">Bacillus yunxiaonensis</name>
    <dbReference type="NCBI Taxonomy" id="3127665"/>
    <lineage>
        <taxon>Bacteria</taxon>
        <taxon>Bacillati</taxon>
        <taxon>Bacillota</taxon>
        <taxon>Bacilli</taxon>
        <taxon>Bacillales</taxon>
        <taxon>Bacillaceae</taxon>
        <taxon>Bacillus</taxon>
    </lineage>
</organism>
<comment type="similarity">
    <text evidence="2">Belongs to the EamA transporter family.</text>
</comment>
<comment type="subcellular location">
    <subcellularLocation>
        <location evidence="1">Cell membrane</location>
        <topology evidence="1">Multi-pass membrane protein</topology>
    </subcellularLocation>
</comment>
<feature type="transmembrane region" description="Helical" evidence="7">
    <location>
        <begin position="7"/>
        <end position="25"/>
    </location>
</feature>
<evidence type="ECO:0000256" key="7">
    <source>
        <dbReference type="SAM" id="Phobius"/>
    </source>
</evidence>
<sequence>MRGIFMLVVAIMLWGIAIAPTKWALHSFPPFILLFLRLSLAGCLFLPVYWSEVRRSYIPWKRIIILSFTGVAGYFMFTSYGISLTSGMHVSIIDATLPLFIIMFSAVFLKEKISWKYWIGMFLGMCGVLLITIPGNQNESTSSFIGDLLILASTILFAFYNILLKQPKEEANLTSGAFTTLTLLVGAIIVLPFTIFEVSYRGLPDVITWNAWGSLVYLIVGPTILAYLLWNKALEEVSAAVGGMYLNVLPLVSIMASVILLDEVITWRIVVGGGLVLLAVIWAEQEKFKILFRSVLSK</sequence>
<feature type="transmembrane region" description="Helical" evidence="7">
    <location>
        <begin position="145"/>
        <end position="164"/>
    </location>
</feature>
<dbReference type="PANTHER" id="PTHR32322">
    <property type="entry name" value="INNER MEMBRANE TRANSPORTER"/>
    <property type="match status" value="1"/>
</dbReference>
<evidence type="ECO:0000313" key="9">
    <source>
        <dbReference type="EMBL" id="MEI4832590.1"/>
    </source>
</evidence>
<feature type="domain" description="EamA" evidence="8">
    <location>
        <begin position="2"/>
        <end position="132"/>
    </location>
</feature>
<evidence type="ECO:0000313" key="10">
    <source>
        <dbReference type="Proteomes" id="UP001367922"/>
    </source>
</evidence>
<keyword evidence="4 7" id="KW-0812">Transmembrane</keyword>
<feature type="transmembrane region" description="Helical" evidence="7">
    <location>
        <begin position="31"/>
        <end position="51"/>
    </location>
</feature>
<dbReference type="EMBL" id="JBAWSV010000021">
    <property type="protein sequence ID" value="MEI4832590.1"/>
    <property type="molecule type" value="Genomic_DNA"/>
</dbReference>
<evidence type="ECO:0000256" key="6">
    <source>
        <dbReference type="ARBA" id="ARBA00023136"/>
    </source>
</evidence>
<dbReference type="SUPFAM" id="SSF103481">
    <property type="entry name" value="Multidrug resistance efflux transporter EmrE"/>
    <property type="match status" value="2"/>
</dbReference>
<evidence type="ECO:0000256" key="5">
    <source>
        <dbReference type="ARBA" id="ARBA00022989"/>
    </source>
</evidence>
<keyword evidence="3" id="KW-1003">Cell membrane</keyword>
<feature type="transmembrane region" description="Helical" evidence="7">
    <location>
        <begin position="176"/>
        <end position="195"/>
    </location>
</feature>
<dbReference type="InterPro" id="IPR037185">
    <property type="entry name" value="EmrE-like"/>
</dbReference>
<keyword evidence="5 7" id="KW-1133">Transmembrane helix</keyword>
<dbReference type="InterPro" id="IPR050638">
    <property type="entry name" value="AA-Vitamin_Transporters"/>
</dbReference>
<proteinExistence type="inferred from homology"/>
<dbReference type="PANTHER" id="PTHR32322:SF18">
    <property type="entry name" value="S-ADENOSYLMETHIONINE_S-ADENOSYLHOMOCYSTEINE TRANSPORTER"/>
    <property type="match status" value="1"/>
</dbReference>
<evidence type="ECO:0000256" key="1">
    <source>
        <dbReference type="ARBA" id="ARBA00004651"/>
    </source>
</evidence>
<dbReference type="RefSeq" id="WP_336484677.1">
    <property type="nucleotide sequence ID" value="NZ_JBAWSV010000021.1"/>
</dbReference>